<evidence type="ECO:0000313" key="2">
    <source>
        <dbReference type="EMBL" id="GKV51871.1"/>
    </source>
</evidence>
<accession>A0AAV5MPK3</accession>
<organism evidence="2 3">
    <name type="scientific">Rubroshorea leprosula</name>
    <dbReference type="NCBI Taxonomy" id="152421"/>
    <lineage>
        <taxon>Eukaryota</taxon>
        <taxon>Viridiplantae</taxon>
        <taxon>Streptophyta</taxon>
        <taxon>Embryophyta</taxon>
        <taxon>Tracheophyta</taxon>
        <taxon>Spermatophyta</taxon>
        <taxon>Magnoliopsida</taxon>
        <taxon>eudicotyledons</taxon>
        <taxon>Gunneridae</taxon>
        <taxon>Pentapetalae</taxon>
        <taxon>rosids</taxon>
        <taxon>malvids</taxon>
        <taxon>Malvales</taxon>
        <taxon>Dipterocarpaceae</taxon>
        <taxon>Rubroshorea</taxon>
    </lineage>
</organism>
<comment type="caution">
    <text evidence="2">The sequence shown here is derived from an EMBL/GenBank/DDBJ whole genome shotgun (WGS) entry which is preliminary data.</text>
</comment>
<name>A0AAV5MPK3_9ROSI</name>
<dbReference type="AlphaFoldDB" id="A0AAV5MPK3"/>
<protein>
    <submittedName>
        <fullName evidence="2">Uncharacterized protein</fullName>
    </submittedName>
</protein>
<gene>
    <name evidence="2" type="ORF">SLEP1_g58494</name>
</gene>
<feature type="region of interest" description="Disordered" evidence="1">
    <location>
        <begin position="1"/>
        <end position="81"/>
    </location>
</feature>
<feature type="compositionally biased region" description="Polar residues" evidence="1">
    <location>
        <begin position="1"/>
        <end position="30"/>
    </location>
</feature>
<evidence type="ECO:0000313" key="3">
    <source>
        <dbReference type="Proteomes" id="UP001054252"/>
    </source>
</evidence>
<proteinExistence type="predicted"/>
<evidence type="ECO:0000256" key="1">
    <source>
        <dbReference type="SAM" id="MobiDB-lite"/>
    </source>
</evidence>
<dbReference type="Proteomes" id="UP001054252">
    <property type="component" value="Unassembled WGS sequence"/>
</dbReference>
<reference evidence="2 3" key="1">
    <citation type="journal article" date="2021" name="Commun. Biol.">
        <title>The genome of Shorea leprosula (Dipterocarpaceae) highlights the ecological relevance of drought in aseasonal tropical rainforests.</title>
        <authorList>
            <person name="Ng K.K.S."/>
            <person name="Kobayashi M.J."/>
            <person name="Fawcett J.A."/>
            <person name="Hatakeyama M."/>
            <person name="Paape T."/>
            <person name="Ng C.H."/>
            <person name="Ang C.C."/>
            <person name="Tnah L.H."/>
            <person name="Lee C.T."/>
            <person name="Nishiyama T."/>
            <person name="Sese J."/>
            <person name="O'Brien M.J."/>
            <person name="Copetti D."/>
            <person name="Mohd Noor M.I."/>
            <person name="Ong R.C."/>
            <person name="Putra M."/>
            <person name="Sireger I.Z."/>
            <person name="Indrioko S."/>
            <person name="Kosugi Y."/>
            <person name="Izuno A."/>
            <person name="Isagi Y."/>
            <person name="Lee S.L."/>
            <person name="Shimizu K.K."/>
        </authorList>
    </citation>
    <scope>NUCLEOTIDE SEQUENCE [LARGE SCALE GENOMIC DNA]</scope>
    <source>
        <strain evidence="2">214</strain>
    </source>
</reference>
<sequence length="81" mass="8671">MSPITTPTRNPHPQPNATAFQPNSASNPESSFPLELEDGGGDAFELSHFLDSGNPHNPKFPSNELLSNVSNGWPFGISPVK</sequence>
<dbReference type="EMBL" id="BPVZ01000558">
    <property type="protein sequence ID" value="GKV51871.1"/>
    <property type="molecule type" value="Genomic_DNA"/>
</dbReference>
<keyword evidence="3" id="KW-1185">Reference proteome</keyword>